<keyword evidence="5 7" id="KW-0067">ATP-binding</keyword>
<feature type="region of interest" description="Disordered" evidence="9">
    <location>
        <begin position="1"/>
        <end position="86"/>
    </location>
</feature>
<feature type="short sequence motif" description="Q motif" evidence="8">
    <location>
        <begin position="98"/>
        <end position="126"/>
    </location>
</feature>
<dbReference type="InterPro" id="IPR044742">
    <property type="entry name" value="DEAD/DEAH_RhlB"/>
</dbReference>
<accession>Q1N6E2</accession>
<dbReference type="HOGENOM" id="CLU_003041_1_3_6"/>
<dbReference type="Gene3D" id="3.40.50.300">
    <property type="entry name" value="P-loop containing nucleotide triphosphate hydrolases"/>
    <property type="match status" value="2"/>
</dbReference>
<comment type="similarity">
    <text evidence="7">Belongs to the DEAD box helicase family. RhlB subfamily.</text>
</comment>
<keyword evidence="3 7" id="KW-0378">Hydrolase</keyword>
<dbReference type="SMART" id="SM00487">
    <property type="entry name" value="DEXDc"/>
    <property type="match status" value="1"/>
</dbReference>
<comment type="subunit">
    <text evidence="7">Component of the RNA degradosome, which is a multiprotein complex involved in RNA processing and mRNA degradation.</text>
</comment>
<dbReference type="SUPFAM" id="SSF52540">
    <property type="entry name" value="P-loop containing nucleoside triphosphate hydrolases"/>
    <property type="match status" value="1"/>
</dbReference>
<comment type="function">
    <text evidence="7">DEAD-box RNA helicase involved in RNA degradation. Has RNA-dependent ATPase activity and unwinds double-stranded RNA.</text>
</comment>
<dbReference type="GO" id="GO:0005524">
    <property type="term" value="F:ATP binding"/>
    <property type="evidence" value="ECO:0007669"/>
    <property type="project" value="UniProtKB-UniRule"/>
</dbReference>
<evidence type="ECO:0000256" key="5">
    <source>
        <dbReference type="ARBA" id="ARBA00022840"/>
    </source>
</evidence>
<dbReference type="EC" id="3.6.4.13" evidence="7"/>
<dbReference type="Pfam" id="PF00270">
    <property type="entry name" value="DEAD"/>
    <property type="match status" value="1"/>
</dbReference>
<feature type="domain" description="DEAD-box RNA helicase Q" evidence="12">
    <location>
        <begin position="98"/>
        <end position="126"/>
    </location>
</feature>
<comment type="subcellular location">
    <subcellularLocation>
        <location evidence="7">Cytoplasm</location>
    </subcellularLocation>
</comment>
<dbReference type="AlphaFoldDB" id="Q1N6E2"/>
<feature type="domain" description="Helicase C-terminal" evidence="11">
    <location>
        <begin position="332"/>
        <end position="475"/>
    </location>
</feature>
<protein>
    <recommendedName>
        <fullName evidence="7">ATP-dependent RNA helicase RhlB</fullName>
        <ecNumber evidence="7">3.6.4.13</ecNumber>
    </recommendedName>
</protein>
<dbReference type="CDD" id="cd18787">
    <property type="entry name" value="SF2_C_DEAD"/>
    <property type="match status" value="1"/>
</dbReference>
<dbReference type="PROSITE" id="PS51192">
    <property type="entry name" value="HELICASE_ATP_BIND_1"/>
    <property type="match status" value="1"/>
</dbReference>
<evidence type="ECO:0000259" key="11">
    <source>
        <dbReference type="PROSITE" id="PS51194"/>
    </source>
</evidence>
<dbReference type="STRING" id="207949.RED65_09669"/>
<keyword evidence="2 7" id="KW-0547">Nucleotide-binding</keyword>
<evidence type="ECO:0000256" key="4">
    <source>
        <dbReference type="ARBA" id="ARBA00022806"/>
    </source>
</evidence>
<organism evidence="13 14">
    <name type="scientific">Bermanella marisrubri</name>
    <dbReference type="NCBI Taxonomy" id="207949"/>
    <lineage>
        <taxon>Bacteria</taxon>
        <taxon>Pseudomonadati</taxon>
        <taxon>Pseudomonadota</taxon>
        <taxon>Gammaproteobacteria</taxon>
        <taxon>Oceanospirillales</taxon>
        <taxon>Oceanospirillaceae</taxon>
        <taxon>Bermanella</taxon>
    </lineage>
</organism>
<reference evidence="13 14" key="1">
    <citation type="submission" date="2006-03" db="EMBL/GenBank/DDBJ databases">
        <authorList>
            <person name="Pinhassi J."/>
            <person name="Pedros-Alio C."/>
            <person name="Ferriera S."/>
            <person name="Johnson J."/>
            <person name="Kravitz S."/>
            <person name="Halpern A."/>
            <person name="Remington K."/>
            <person name="Beeson K."/>
            <person name="Tran B."/>
            <person name="Rogers Y.-H."/>
            <person name="Friedman R."/>
            <person name="Venter J.C."/>
        </authorList>
    </citation>
    <scope>NUCLEOTIDE SEQUENCE [LARGE SCALE GENOMIC DNA]</scope>
    <source>
        <strain evidence="13 14">RED65</strain>
    </source>
</reference>
<dbReference type="RefSeq" id="WP_007017071.1">
    <property type="nucleotide sequence ID" value="NZ_CH724113.1"/>
</dbReference>
<dbReference type="InterPro" id="IPR011545">
    <property type="entry name" value="DEAD/DEAH_box_helicase_dom"/>
</dbReference>
<feature type="compositionally biased region" description="Low complexity" evidence="9">
    <location>
        <begin position="39"/>
        <end position="50"/>
    </location>
</feature>
<dbReference type="InterPro" id="IPR001650">
    <property type="entry name" value="Helicase_C-like"/>
</dbReference>
<dbReference type="GO" id="GO:0005829">
    <property type="term" value="C:cytosol"/>
    <property type="evidence" value="ECO:0007669"/>
    <property type="project" value="TreeGrafter"/>
</dbReference>
<dbReference type="PANTHER" id="PTHR47959:SF10">
    <property type="entry name" value="ATP-DEPENDENT RNA HELICASE RHLB"/>
    <property type="match status" value="1"/>
</dbReference>
<dbReference type="EMBL" id="AAQH01000001">
    <property type="protein sequence ID" value="EAT13650.1"/>
    <property type="molecule type" value="Genomic_DNA"/>
</dbReference>
<name>Q1N6E2_9GAMM</name>
<dbReference type="GO" id="GO:0003724">
    <property type="term" value="F:RNA helicase activity"/>
    <property type="evidence" value="ECO:0007669"/>
    <property type="project" value="UniProtKB-UniRule"/>
</dbReference>
<comment type="caution">
    <text evidence="13">The sequence shown here is derived from an EMBL/GenBank/DDBJ whole genome shotgun (WGS) entry which is preliminary data.</text>
</comment>
<dbReference type="GO" id="GO:0003723">
    <property type="term" value="F:RNA binding"/>
    <property type="evidence" value="ECO:0007669"/>
    <property type="project" value="UniProtKB-UniRule"/>
</dbReference>
<evidence type="ECO:0000313" key="13">
    <source>
        <dbReference type="EMBL" id="EAT13650.1"/>
    </source>
</evidence>
<evidence type="ECO:0000256" key="1">
    <source>
        <dbReference type="ARBA" id="ARBA00022490"/>
    </source>
</evidence>
<dbReference type="InterPro" id="IPR027417">
    <property type="entry name" value="P-loop_NTPase"/>
</dbReference>
<dbReference type="HAMAP" id="MF_00661">
    <property type="entry name" value="DEAD_helicase_RhlB"/>
    <property type="match status" value="1"/>
</dbReference>
<dbReference type="Proteomes" id="UP000004263">
    <property type="component" value="Unassembled WGS sequence"/>
</dbReference>
<dbReference type="GO" id="GO:0006401">
    <property type="term" value="P:RNA catabolic process"/>
    <property type="evidence" value="ECO:0007669"/>
    <property type="project" value="UniProtKB-UniRule"/>
</dbReference>
<dbReference type="PANTHER" id="PTHR47959">
    <property type="entry name" value="ATP-DEPENDENT RNA HELICASE RHLE-RELATED"/>
    <property type="match status" value="1"/>
</dbReference>
<evidence type="ECO:0000313" key="14">
    <source>
        <dbReference type="Proteomes" id="UP000004263"/>
    </source>
</evidence>
<evidence type="ECO:0000256" key="8">
    <source>
        <dbReference type="PROSITE-ProRule" id="PRU00552"/>
    </source>
</evidence>
<dbReference type="InterPro" id="IPR014014">
    <property type="entry name" value="RNA_helicase_DEAD_Q_motif"/>
</dbReference>
<gene>
    <name evidence="7" type="primary">rhlB</name>
    <name evidence="13" type="ORF">RED65_09669</name>
</gene>
<dbReference type="GO" id="GO:0016887">
    <property type="term" value="F:ATP hydrolysis activity"/>
    <property type="evidence" value="ECO:0007669"/>
    <property type="project" value="RHEA"/>
</dbReference>
<proteinExistence type="inferred from homology"/>
<evidence type="ECO:0000256" key="6">
    <source>
        <dbReference type="ARBA" id="ARBA00022884"/>
    </source>
</evidence>
<evidence type="ECO:0000256" key="9">
    <source>
        <dbReference type="SAM" id="MobiDB-lite"/>
    </source>
</evidence>
<dbReference type="InterPro" id="IPR000629">
    <property type="entry name" value="RNA-helicase_DEAD-box_CS"/>
</dbReference>
<evidence type="ECO:0000256" key="7">
    <source>
        <dbReference type="HAMAP-Rule" id="MF_00661"/>
    </source>
</evidence>
<keyword evidence="6 7" id="KW-0694">RNA-binding</keyword>
<dbReference type="PROSITE" id="PS00039">
    <property type="entry name" value="DEAD_ATP_HELICASE"/>
    <property type="match status" value="1"/>
</dbReference>
<dbReference type="SMART" id="SM00490">
    <property type="entry name" value="HELICc"/>
    <property type="match status" value="1"/>
</dbReference>
<dbReference type="InterPro" id="IPR023554">
    <property type="entry name" value="RNA_helicase_ATP-dep_RhlB"/>
</dbReference>
<evidence type="ECO:0000256" key="3">
    <source>
        <dbReference type="ARBA" id="ARBA00022801"/>
    </source>
</evidence>
<evidence type="ECO:0000259" key="10">
    <source>
        <dbReference type="PROSITE" id="PS51192"/>
    </source>
</evidence>
<comment type="catalytic activity">
    <reaction evidence="7">
        <text>ATP + H2O = ADP + phosphate + H(+)</text>
        <dbReference type="Rhea" id="RHEA:13065"/>
        <dbReference type="ChEBI" id="CHEBI:15377"/>
        <dbReference type="ChEBI" id="CHEBI:15378"/>
        <dbReference type="ChEBI" id="CHEBI:30616"/>
        <dbReference type="ChEBI" id="CHEBI:43474"/>
        <dbReference type="ChEBI" id="CHEBI:456216"/>
        <dbReference type="EC" id="3.6.4.13"/>
    </reaction>
</comment>
<dbReference type="Pfam" id="PF00271">
    <property type="entry name" value="Helicase_C"/>
    <property type="match status" value="1"/>
</dbReference>
<dbReference type="InterPro" id="IPR014001">
    <property type="entry name" value="Helicase_ATP-bd"/>
</dbReference>
<keyword evidence="14" id="KW-1185">Reference proteome</keyword>
<evidence type="ECO:0000256" key="2">
    <source>
        <dbReference type="ARBA" id="ARBA00022741"/>
    </source>
</evidence>
<keyword evidence="4 7" id="KW-0347">Helicase</keyword>
<feature type="domain" description="Helicase ATP-binding" evidence="10">
    <location>
        <begin position="129"/>
        <end position="308"/>
    </location>
</feature>
<dbReference type="PROSITE" id="PS51195">
    <property type="entry name" value="Q_MOTIF"/>
    <property type="match status" value="1"/>
</dbReference>
<sequence length="475" mass="52709">MGLLKSLFGKDNQSKPQNNKKGPAKSSGGNKGKPQNRQNKNGPARNNGPRNGKGGNRKGAPKSGPKSNNRSNQPRRHTPPMGDWSVDQFKVEPAEGKVRFHDFNLDARIMRSIQDLGFSYASPIQAEALPYTLAGRDIIGKAQTGTGKTAAFLITVLQKLLTVKPEERFASEPRALILAPTRELAMQIAKDADGLSKYADLNIVTVLGGVDYDKQKEQLENEVVDVVVATPGRLLDYLQQGIVYLDQVEMLVIDEADRMLDMGFIPDLKRIIRGTPEKSIRQTQLFSATYPYDVVALSESWTYKPEQVEIEPESVATETVKQQFISLQETQKDNALIEYLEKENTGKSIIFANRRDTCRDLADRLNKRGVKALLLSGEVAQAKRMKTLDRFKSEDGAVLVATDVAGRGIHVDGITHVFNYNLPDDPEDYVHRIGRTGRAGESGTAITFIDEYEAYGLMDLESYLGKKVSTDQYQS</sequence>
<keyword evidence="1 7" id="KW-0963">Cytoplasm</keyword>
<evidence type="ECO:0000259" key="12">
    <source>
        <dbReference type="PROSITE" id="PS51195"/>
    </source>
</evidence>
<dbReference type="CDD" id="cd00268">
    <property type="entry name" value="DEADc"/>
    <property type="match status" value="1"/>
</dbReference>
<dbReference type="OrthoDB" id="9808889at2"/>
<dbReference type="InterPro" id="IPR050079">
    <property type="entry name" value="DEAD_box_RNA_helicase"/>
</dbReference>
<dbReference type="PROSITE" id="PS51194">
    <property type="entry name" value="HELICASE_CTER"/>
    <property type="match status" value="1"/>
</dbReference>